<gene>
    <name evidence="1" type="ORF">NPIL_597531</name>
</gene>
<comment type="caution">
    <text evidence="1">The sequence shown here is derived from an EMBL/GenBank/DDBJ whole genome shotgun (WGS) entry which is preliminary data.</text>
</comment>
<dbReference type="Proteomes" id="UP000887013">
    <property type="component" value="Unassembled WGS sequence"/>
</dbReference>
<dbReference type="EMBL" id="BMAW01027187">
    <property type="protein sequence ID" value="GFU00981.1"/>
    <property type="molecule type" value="Genomic_DNA"/>
</dbReference>
<organism evidence="1 2">
    <name type="scientific">Nephila pilipes</name>
    <name type="common">Giant wood spider</name>
    <name type="synonym">Nephila maculata</name>
    <dbReference type="NCBI Taxonomy" id="299642"/>
    <lineage>
        <taxon>Eukaryota</taxon>
        <taxon>Metazoa</taxon>
        <taxon>Ecdysozoa</taxon>
        <taxon>Arthropoda</taxon>
        <taxon>Chelicerata</taxon>
        <taxon>Arachnida</taxon>
        <taxon>Araneae</taxon>
        <taxon>Araneomorphae</taxon>
        <taxon>Entelegynae</taxon>
        <taxon>Araneoidea</taxon>
        <taxon>Nephilidae</taxon>
        <taxon>Nephila</taxon>
    </lineage>
</organism>
<proteinExistence type="predicted"/>
<sequence length="86" mass="9915">MQDGEVKEEDSPLKHLTHVTQMVSLPLRWTGCLFHHSSWGPSMAFPEHVTGYWNFRFGFKRYKRAGANEVDHTVSSGLEKKHSKCL</sequence>
<reference evidence="1" key="1">
    <citation type="submission" date="2020-08" db="EMBL/GenBank/DDBJ databases">
        <title>Multicomponent nature underlies the extraordinary mechanical properties of spider dragline silk.</title>
        <authorList>
            <person name="Kono N."/>
            <person name="Nakamura H."/>
            <person name="Mori M."/>
            <person name="Yoshida Y."/>
            <person name="Ohtoshi R."/>
            <person name="Malay A.D."/>
            <person name="Moran D.A.P."/>
            <person name="Tomita M."/>
            <person name="Numata K."/>
            <person name="Arakawa K."/>
        </authorList>
    </citation>
    <scope>NUCLEOTIDE SEQUENCE</scope>
</reference>
<name>A0A8X6Q1T1_NEPPI</name>
<dbReference type="AlphaFoldDB" id="A0A8X6Q1T1"/>
<evidence type="ECO:0000313" key="2">
    <source>
        <dbReference type="Proteomes" id="UP000887013"/>
    </source>
</evidence>
<keyword evidence="2" id="KW-1185">Reference proteome</keyword>
<protein>
    <submittedName>
        <fullName evidence="1">Uncharacterized protein</fullName>
    </submittedName>
</protein>
<evidence type="ECO:0000313" key="1">
    <source>
        <dbReference type="EMBL" id="GFU00981.1"/>
    </source>
</evidence>
<accession>A0A8X6Q1T1</accession>